<dbReference type="InterPro" id="IPR035931">
    <property type="entry name" value="YlxR-like_sf"/>
</dbReference>
<accession>A0A239A1H8</accession>
<dbReference type="CDD" id="cd00279">
    <property type="entry name" value="YlxR"/>
    <property type="match status" value="1"/>
</dbReference>
<evidence type="ECO:0000313" key="2">
    <source>
        <dbReference type="EMBL" id="SNR88958.1"/>
    </source>
</evidence>
<dbReference type="EMBL" id="FZOJ01000001">
    <property type="protein sequence ID" value="SNR88958.1"/>
    <property type="molecule type" value="Genomic_DNA"/>
</dbReference>
<dbReference type="RefSeq" id="WP_089281033.1">
    <property type="nucleotide sequence ID" value="NZ_FZOJ01000001.1"/>
</dbReference>
<dbReference type="PANTHER" id="PTHR34215">
    <property type="entry name" value="BLL0784 PROTEIN"/>
    <property type="match status" value="1"/>
</dbReference>
<name>A0A239A1H8_9FIRM</name>
<organism evidence="2 3">
    <name type="scientific">Anaerovirgula multivorans</name>
    <dbReference type="NCBI Taxonomy" id="312168"/>
    <lineage>
        <taxon>Bacteria</taxon>
        <taxon>Bacillati</taxon>
        <taxon>Bacillota</taxon>
        <taxon>Clostridia</taxon>
        <taxon>Peptostreptococcales</taxon>
        <taxon>Natronincolaceae</taxon>
        <taxon>Anaerovirgula</taxon>
    </lineage>
</organism>
<sequence>MKVKKIPLRKCIGCNEMKSKKELIRIVQNKQGEINVDLTGKAHGRGAYICNNKDCFQKMNKSKALNRAFQSEIPQEIYEKLVKEIDSSEN</sequence>
<dbReference type="PANTHER" id="PTHR34215:SF1">
    <property type="entry name" value="YLXR DOMAIN-CONTAINING PROTEIN"/>
    <property type="match status" value="1"/>
</dbReference>
<keyword evidence="3" id="KW-1185">Reference proteome</keyword>
<reference evidence="2 3" key="1">
    <citation type="submission" date="2017-06" db="EMBL/GenBank/DDBJ databases">
        <authorList>
            <person name="Kim H.J."/>
            <person name="Triplett B.A."/>
        </authorList>
    </citation>
    <scope>NUCLEOTIDE SEQUENCE [LARGE SCALE GENOMIC DNA]</scope>
    <source>
        <strain evidence="2 3">SCA</strain>
    </source>
</reference>
<dbReference type="InterPro" id="IPR007393">
    <property type="entry name" value="YlxR_dom"/>
</dbReference>
<dbReference type="SUPFAM" id="SSF64376">
    <property type="entry name" value="YlxR-like"/>
    <property type="match status" value="1"/>
</dbReference>
<feature type="domain" description="YlxR" evidence="1">
    <location>
        <begin position="9"/>
        <end position="81"/>
    </location>
</feature>
<evidence type="ECO:0000313" key="3">
    <source>
        <dbReference type="Proteomes" id="UP000198304"/>
    </source>
</evidence>
<dbReference type="Proteomes" id="UP000198304">
    <property type="component" value="Unassembled WGS sequence"/>
</dbReference>
<dbReference type="Gene3D" id="3.30.1230.10">
    <property type="entry name" value="YlxR-like"/>
    <property type="match status" value="1"/>
</dbReference>
<dbReference type="InterPro" id="IPR037465">
    <property type="entry name" value="YlxR"/>
</dbReference>
<dbReference type="Pfam" id="PF04296">
    <property type="entry name" value="YlxR"/>
    <property type="match status" value="1"/>
</dbReference>
<dbReference type="OrthoDB" id="9813251at2"/>
<gene>
    <name evidence="2" type="ORF">SAMN05446037_1001249</name>
</gene>
<evidence type="ECO:0000259" key="1">
    <source>
        <dbReference type="Pfam" id="PF04296"/>
    </source>
</evidence>
<proteinExistence type="predicted"/>
<dbReference type="NCBIfam" id="NF047356">
    <property type="entry name" value="RNA_bind_RnpM"/>
    <property type="match status" value="1"/>
</dbReference>
<protein>
    <recommendedName>
        <fullName evidence="1">YlxR domain-containing protein</fullName>
    </recommendedName>
</protein>
<dbReference type="AlphaFoldDB" id="A0A239A1H8"/>